<dbReference type="Proteomes" id="UP000029409">
    <property type="component" value="Chromosome"/>
</dbReference>
<keyword evidence="3" id="KW-1185">Reference proteome</keyword>
<evidence type="ECO:0000313" key="3">
    <source>
        <dbReference type="Proteomes" id="UP000029409"/>
    </source>
</evidence>
<dbReference type="SUPFAM" id="SSF140683">
    <property type="entry name" value="SP0561-like"/>
    <property type="match status" value="1"/>
</dbReference>
<dbReference type="EMBL" id="CP009288">
    <property type="protein sequence ID" value="AIQ14215.1"/>
    <property type="molecule type" value="Genomic_DNA"/>
</dbReference>
<name>A0A089HTY2_PAEDU</name>
<evidence type="ECO:0000259" key="1">
    <source>
        <dbReference type="Pfam" id="PF08984"/>
    </source>
</evidence>
<accession>A0A089HTY2</accession>
<protein>
    <recommendedName>
        <fullName evidence="1">DUF1858 domain-containing protein</fullName>
    </recommendedName>
</protein>
<sequence length="75" mass="8536">MQKTLSINEPIFDLVSRNPEVKDIMIELGFQDIAKPGMLQTAGRFMTLAKGIKLKKMDIDSVKLAFQRHGFNIQE</sequence>
<evidence type="ECO:0000313" key="2">
    <source>
        <dbReference type="EMBL" id="AIQ14215.1"/>
    </source>
</evidence>
<dbReference type="OrthoDB" id="411397at2"/>
<gene>
    <name evidence="2" type="ORF">PDUR_21605</name>
</gene>
<dbReference type="AlphaFoldDB" id="A0A089HTY2"/>
<dbReference type="Pfam" id="PF08984">
    <property type="entry name" value="DUF1858"/>
    <property type="match status" value="1"/>
</dbReference>
<dbReference type="eggNOG" id="COG2461">
    <property type="taxonomic scope" value="Bacteria"/>
</dbReference>
<dbReference type="RefSeq" id="WP_042208010.1">
    <property type="nucleotide sequence ID" value="NZ_CP009288.1"/>
</dbReference>
<dbReference type="STRING" id="44251.PDUR_21605"/>
<proteinExistence type="predicted"/>
<reference evidence="2 3" key="1">
    <citation type="submission" date="2014-08" db="EMBL/GenBank/DDBJ databases">
        <title>Comparative genomics of the Paenibacillus odorifer group.</title>
        <authorList>
            <person name="den Bakker H.C."/>
            <person name="Tsai Y.-C."/>
            <person name="Martin N."/>
            <person name="Korlach J."/>
            <person name="Wiedmann M."/>
        </authorList>
    </citation>
    <scope>NUCLEOTIDE SEQUENCE [LARGE SCALE GENOMIC DNA]</scope>
    <source>
        <strain evidence="2 3">DSM 1735</strain>
    </source>
</reference>
<dbReference type="InterPro" id="IPR015077">
    <property type="entry name" value="DUF1858"/>
</dbReference>
<feature type="domain" description="DUF1858" evidence="1">
    <location>
        <begin position="8"/>
        <end position="61"/>
    </location>
</feature>
<dbReference type="KEGG" id="pdu:PDUR_21605"/>
<dbReference type="Gene3D" id="1.10.3910.10">
    <property type="entry name" value="SP0561-like"/>
    <property type="match status" value="1"/>
</dbReference>
<organism evidence="2 3">
    <name type="scientific">Paenibacillus durus</name>
    <name type="common">Paenibacillus azotofixans</name>
    <dbReference type="NCBI Taxonomy" id="44251"/>
    <lineage>
        <taxon>Bacteria</taxon>
        <taxon>Bacillati</taxon>
        <taxon>Bacillota</taxon>
        <taxon>Bacilli</taxon>
        <taxon>Bacillales</taxon>
        <taxon>Paenibacillaceae</taxon>
        <taxon>Paenibacillus</taxon>
    </lineage>
</organism>
<dbReference type="InterPro" id="IPR038062">
    <property type="entry name" value="ScdA-like_N_sf"/>
</dbReference>